<evidence type="ECO:0000256" key="2">
    <source>
        <dbReference type="ARBA" id="ARBA00004496"/>
    </source>
</evidence>
<evidence type="ECO:0000256" key="15">
    <source>
        <dbReference type="ARBA" id="ARBA00038456"/>
    </source>
</evidence>
<evidence type="ECO:0000256" key="12">
    <source>
        <dbReference type="ARBA" id="ARBA00023273"/>
    </source>
</evidence>
<dbReference type="EC" id="3.1.2.2" evidence="16"/>
<dbReference type="PANTHER" id="PTHR12418">
    <property type="entry name" value="ACYL-COENZYME A THIOESTERASE THEM4"/>
    <property type="match status" value="1"/>
</dbReference>
<sequence>MTAEASLRQHDAVVTRLRHFLDALASAAPDEQSGERLRHDLARWTEDLRRYAVPESRRYYGRSPTLASAGQATTPWYVVDEATPPERLAGRASFGTFFLGGRGAAHGGTIPLLFDELFGWLANSEGMPPSRTAYLTTNYRAVVGIGRPLTFTAWTDRVEGRKRFLRAELRDGDTVCAEADALFVTLRPGQP</sequence>
<keyword evidence="5" id="KW-0963">Cytoplasm</keyword>
<comment type="catalytic activity">
    <reaction evidence="14">
        <text>(9Z)-octadecenoyl-CoA + H2O = (9Z)-octadecenoate + CoA + H(+)</text>
        <dbReference type="Rhea" id="RHEA:40139"/>
        <dbReference type="ChEBI" id="CHEBI:15377"/>
        <dbReference type="ChEBI" id="CHEBI:15378"/>
        <dbReference type="ChEBI" id="CHEBI:30823"/>
        <dbReference type="ChEBI" id="CHEBI:57287"/>
        <dbReference type="ChEBI" id="CHEBI:57387"/>
    </reaction>
    <physiologicalReaction direction="left-to-right" evidence="14">
        <dbReference type="Rhea" id="RHEA:40140"/>
    </physiologicalReaction>
</comment>
<feature type="domain" description="Thioesterase" evidence="24">
    <location>
        <begin position="103"/>
        <end position="175"/>
    </location>
</feature>
<keyword evidence="26" id="KW-1185">Reference proteome</keyword>
<evidence type="ECO:0000256" key="22">
    <source>
        <dbReference type="ARBA" id="ARBA00048074"/>
    </source>
</evidence>
<dbReference type="Gene3D" id="3.10.129.10">
    <property type="entry name" value="Hotdog Thioesterase"/>
    <property type="match status" value="1"/>
</dbReference>
<keyword evidence="10" id="KW-0443">Lipid metabolism</keyword>
<dbReference type="InterPro" id="IPR029069">
    <property type="entry name" value="HotDog_dom_sf"/>
</dbReference>
<comment type="catalytic activity">
    <reaction evidence="22">
        <text>dodecanoyl-CoA + H2O = dodecanoate + CoA + H(+)</text>
        <dbReference type="Rhea" id="RHEA:30135"/>
        <dbReference type="ChEBI" id="CHEBI:15377"/>
        <dbReference type="ChEBI" id="CHEBI:15378"/>
        <dbReference type="ChEBI" id="CHEBI:18262"/>
        <dbReference type="ChEBI" id="CHEBI:57287"/>
        <dbReference type="ChEBI" id="CHEBI:57375"/>
    </reaction>
    <physiologicalReaction direction="left-to-right" evidence="22">
        <dbReference type="Rhea" id="RHEA:30136"/>
    </physiologicalReaction>
</comment>
<evidence type="ECO:0000256" key="19">
    <source>
        <dbReference type="ARBA" id="ARBA00047588"/>
    </source>
</evidence>
<evidence type="ECO:0000259" key="24">
    <source>
        <dbReference type="Pfam" id="PF03061"/>
    </source>
</evidence>
<comment type="catalytic activity">
    <reaction evidence="19">
        <text>octanoyl-CoA + H2O = octanoate + CoA + H(+)</text>
        <dbReference type="Rhea" id="RHEA:30143"/>
        <dbReference type="ChEBI" id="CHEBI:15377"/>
        <dbReference type="ChEBI" id="CHEBI:15378"/>
        <dbReference type="ChEBI" id="CHEBI:25646"/>
        <dbReference type="ChEBI" id="CHEBI:57287"/>
        <dbReference type="ChEBI" id="CHEBI:57386"/>
    </reaction>
    <physiologicalReaction direction="left-to-right" evidence="19">
        <dbReference type="Rhea" id="RHEA:30144"/>
    </physiologicalReaction>
</comment>
<comment type="catalytic activity">
    <reaction evidence="21">
        <text>decanoyl-CoA + H2O = decanoate + CoA + H(+)</text>
        <dbReference type="Rhea" id="RHEA:40059"/>
        <dbReference type="ChEBI" id="CHEBI:15377"/>
        <dbReference type="ChEBI" id="CHEBI:15378"/>
        <dbReference type="ChEBI" id="CHEBI:27689"/>
        <dbReference type="ChEBI" id="CHEBI:57287"/>
        <dbReference type="ChEBI" id="CHEBI:61430"/>
    </reaction>
    <physiologicalReaction direction="left-to-right" evidence="21">
        <dbReference type="Rhea" id="RHEA:40060"/>
    </physiologicalReaction>
</comment>
<evidence type="ECO:0000256" key="20">
    <source>
        <dbReference type="ARBA" id="ARBA00047734"/>
    </source>
</evidence>
<evidence type="ECO:0000256" key="9">
    <source>
        <dbReference type="ARBA" id="ARBA00022946"/>
    </source>
</evidence>
<dbReference type="PANTHER" id="PTHR12418:SF19">
    <property type="entry name" value="ACYL-COENZYME A THIOESTERASE THEM4"/>
    <property type="match status" value="1"/>
</dbReference>
<evidence type="ECO:0000256" key="16">
    <source>
        <dbReference type="ARBA" id="ARBA00038848"/>
    </source>
</evidence>
<protein>
    <recommendedName>
        <fullName evidence="17">Acyl-coenzyme A thioesterase THEM4</fullName>
        <ecNumber evidence="16">3.1.2.2</ecNumber>
    </recommendedName>
    <alternativeName>
        <fullName evidence="18">Thioesterase superfamily member 4</fullName>
    </alternativeName>
</protein>
<evidence type="ECO:0000256" key="11">
    <source>
        <dbReference type="ARBA" id="ARBA00023136"/>
    </source>
</evidence>
<dbReference type="RefSeq" id="WP_197701583.1">
    <property type="nucleotide sequence ID" value="NZ_LT607413.1"/>
</dbReference>
<evidence type="ECO:0000256" key="1">
    <source>
        <dbReference type="ARBA" id="ARBA00004170"/>
    </source>
</evidence>
<evidence type="ECO:0000256" key="14">
    <source>
        <dbReference type="ARBA" id="ARBA00037002"/>
    </source>
</evidence>
<dbReference type="CDD" id="cd03443">
    <property type="entry name" value="PaaI_thioesterase"/>
    <property type="match status" value="1"/>
</dbReference>
<evidence type="ECO:0000256" key="3">
    <source>
        <dbReference type="ARBA" id="ARBA00004632"/>
    </source>
</evidence>
<evidence type="ECO:0000256" key="10">
    <source>
        <dbReference type="ARBA" id="ARBA00023098"/>
    </source>
</evidence>
<accession>A0A1C4YUT2</accession>
<dbReference type="Pfam" id="PF03061">
    <property type="entry name" value="4HBT"/>
    <property type="match status" value="1"/>
</dbReference>
<comment type="catalytic activity">
    <reaction evidence="23">
        <text>tetradecanoyl-CoA + H2O = tetradecanoate + CoA + H(+)</text>
        <dbReference type="Rhea" id="RHEA:40119"/>
        <dbReference type="ChEBI" id="CHEBI:15377"/>
        <dbReference type="ChEBI" id="CHEBI:15378"/>
        <dbReference type="ChEBI" id="CHEBI:30807"/>
        <dbReference type="ChEBI" id="CHEBI:57287"/>
        <dbReference type="ChEBI" id="CHEBI:57385"/>
    </reaction>
    <physiologicalReaction direction="left-to-right" evidence="23">
        <dbReference type="Rhea" id="RHEA:40120"/>
    </physiologicalReaction>
</comment>
<organism evidence="25 26">
    <name type="scientific">Micromonospora echinospora</name>
    <name type="common">Micromonospora purpurea</name>
    <dbReference type="NCBI Taxonomy" id="1877"/>
    <lineage>
        <taxon>Bacteria</taxon>
        <taxon>Bacillati</taxon>
        <taxon>Actinomycetota</taxon>
        <taxon>Actinomycetes</taxon>
        <taxon>Micromonosporales</taxon>
        <taxon>Micromonosporaceae</taxon>
        <taxon>Micromonospora</taxon>
    </lineage>
</organism>
<dbReference type="GO" id="GO:0016787">
    <property type="term" value="F:hydrolase activity"/>
    <property type="evidence" value="ECO:0007669"/>
    <property type="project" value="UniProtKB-KW"/>
</dbReference>
<gene>
    <name evidence="25" type="ORF">GA0070618_4401</name>
</gene>
<evidence type="ECO:0000256" key="4">
    <source>
        <dbReference type="ARBA" id="ARBA00022475"/>
    </source>
</evidence>
<evidence type="ECO:0000313" key="26">
    <source>
        <dbReference type="Proteomes" id="UP000198253"/>
    </source>
</evidence>
<comment type="catalytic activity">
    <reaction evidence="20">
        <text>hexadecanoyl-CoA + H2O = hexadecanoate + CoA + H(+)</text>
        <dbReference type="Rhea" id="RHEA:16645"/>
        <dbReference type="ChEBI" id="CHEBI:7896"/>
        <dbReference type="ChEBI" id="CHEBI:15377"/>
        <dbReference type="ChEBI" id="CHEBI:15378"/>
        <dbReference type="ChEBI" id="CHEBI:57287"/>
        <dbReference type="ChEBI" id="CHEBI:57379"/>
        <dbReference type="EC" id="3.1.2.2"/>
    </reaction>
    <physiologicalReaction direction="left-to-right" evidence="20">
        <dbReference type="Rhea" id="RHEA:16646"/>
    </physiologicalReaction>
</comment>
<dbReference type="GO" id="GO:0006631">
    <property type="term" value="P:fatty acid metabolic process"/>
    <property type="evidence" value="ECO:0007669"/>
    <property type="project" value="UniProtKB-KW"/>
</dbReference>
<evidence type="ECO:0000313" key="25">
    <source>
        <dbReference type="EMBL" id="SCF24434.1"/>
    </source>
</evidence>
<comment type="similarity">
    <text evidence="15">Belongs to the THEM4/THEM5 thioesterase family.</text>
</comment>
<keyword evidence="9" id="KW-0809">Transit peptide</keyword>
<dbReference type="GO" id="GO:0005737">
    <property type="term" value="C:cytoplasm"/>
    <property type="evidence" value="ECO:0007669"/>
    <property type="project" value="UniProtKB-SubCell"/>
</dbReference>
<dbReference type="Proteomes" id="UP000198253">
    <property type="component" value="Chromosome I"/>
</dbReference>
<evidence type="ECO:0000256" key="17">
    <source>
        <dbReference type="ARBA" id="ARBA00040123"/>
    </source>
</evidence>
<keyword evidence="12" id="KW-0966">Cell projection</keyword>
<evidence type="ECO:0000256" key="8">
    <source>
        <dbReference type="ARBA" id="ARBA00022832"/>
    </source>
</evidence>
<keyword evidence="7" id="KW-0378">Hydrolase</keyword>
<comment type="subcellular location">
    <subcellularLocation>
        <location evidence="3">Cell projection</location>
        <location evidence="3">Ruffle membrane</location>
    </subcellularLocation>
    <subcellularLocation>
        <location evidence="2">Cytoplasm</location>
    </subcellularLocation>
    <subcellularLocation>
        <location evidence="1">Membrane</location>
        <topology evidence="1">Peripheral membrane protein</topology>
    </subcellularLocation>
</comment>
<proteinExistence type="inferred from homology"/>
<dbReference type="InterPro" id="IPR052365">
    <property type="entry name" value="THEM4/THEM5_acyl-CoA_thioest"/>
</dbReference>
<evidence type="ECO:0000256" key="21">
    <source>
        <dbReference type="ARBA" id="ARBA00047969"/>
    </source>
</evidence>
<evidence type="ECO:0000256" key="6">
    <source>
        <dbReference type="ARBA" id="ARBA00022703"/>
    </source>
</evidence>
<dbReference type="AlphaFoldDB" id="A0A1C4YUT2"/>
<evidence type="ECO:0000256" key="7">
    <source>
        <dbReference type="ARBA" id="ARBA00022801"/>
    </source>
</evidence>
<dbReference type="EMBL" id="LT607413">
    <property type="protein sequence ID" value="SCF24434.1"/>
    <property type="molecule type" value="Genomic_DNA"/>
</dbReference>
<evidence type="ECO:0000256" key="5">
    <source>
        <dbReference type="ARBA" id="ARBA00022490"/>
    </source>
</evidence>
<keyword evidence="11" id="KW-0472">Membrane</keyword>
<dbReference type="SUPFAM" id="SSF54637">
    <property type="entry name" value="Thioesterase/thiol ester dehydrase-isomerase"/>
    <property type="match status" value="1"/>
</dbReference>
<keyword evidence="4" id="KW-1003">Cell membrane</keyword>
<dbReference type="GO" id="GO:0016020">
    <property type="term" value="C:membrane"/>
    <property type="evidence" value="ECO:0007669"/>
    <property type="project" value="UniProtKB-SubCell"/>
</dbReference>
<reference evidence="26" key="1">
    <citation type="submission" date="2016-06" db="EMBL/GenBank/DDBJ databases">
        <authorList>
            <person name="Varghese N."/>
            <person name="Submissions Spin"/>
        </authorList>
    </citation>
    <scope>NUCLEOTIDE SEQUENCE [LARGE SCALE GENOMIC DNA]</scope>
    <source>
        <strain evidence="26">DSM 43816</strain>
    </source>
</reference>
<evidence type="ECO:0000256" key="18">
    <source>
        <dbReference type="ARBA" id="ARBA00043210"/>
    </source>
</evidence>
<evidence type="ECO:0000256" key="13">
    <source>
        <dbReference type="ARBA" id="ARBA00035852"/>
    </source>
</evidence>
<keyword evidence="8" id="KW-0276">Fatty acid metabolism</keyword>
<keyword evidence="6" id="KW-0053">Apoptosis</keyword>
<name>A0A1C4YUT2_MICEC</name>
<evidence type="ECO:0000256" key="23">
    <source>
        <dbReference type="ARBA" id="ARBA00048180"/>
    </source>
</evidence>
<comment type="catalytic activity">
    <reaction evidence="13">
        <text>(5Z,8Z,11Z,14Z)-eicosatetraenoyl-CoA + H2O = (5Z,8Z,11Z,14Z)-eicosatetraenoate + CoA + H(+)</text>
        <dbReference type="Rhea" id="RHEA:40151"/>
        <dbReference type="ChEBI" id="CHEBI:15377"/>
        <dbReference type="ChEBI" id="CHEBI:15378"/>
        <dbReference type="ChEBI" id="CHEBI:32395"/>
        <dbReference type="ChEBI" id="CHEBI:57287"/>
        <dbReference type="ChEBI" id="CHEBI:57368"/>
    </reaction>
    <physiologicalReaction direction="left-to-right" evidence="13">
        <dbReference type="Rhea" id="RHEA:40152"/>
    </physiologicalReaction>
</comment>
<dbReference type="InterPro" id="IPR006683">
    <property type="entry name" value="Thioestr_dom"/>
</dbReference>
<dbReference type="InParanoid" id="A0A1C4YUT2"/>